<name>A0A4Z2EW87_9TELE</name>
<evidence type="ECO:0000313" key="2">
    <source>
        <dbReference type="EMBL" id="TNN32831.1"/>
    </source>
</evidence>
<proteinExistence type="predicted"/>
<dbReference type="Proteomes" id="UP000314294">
    <property type="component" value="Unassembled WGS sequence"/>
</dbReference>
<evidence type="ECO:0000256" key="1">
    <source>
        <dbReference type="SAM" id="MobiDB-lite"/>
    </source>
</evidence>
<dbReference type="EMBL" id="SRLO01002477">
    <property type="protein sequence ID" value="TNN32831.1"/>
    <property type="molecule type" value="Genomic_DNA"/>
</dbReference>
<reference evidence="2 3" key="1">
    <citation type="submission" date="2019-03" db="EMBL/GenBank/DDBJ databases">
        <title>First draft genome of Liparis tanakae, snailfish: a comprehensive survey of snailfish specific genes.</title>
        <authorList>
            <person name="Kim W."/>
            <person name="Song I."/>
            <person name="Jeong J.-H."/>
            <person name="Kim D."/>
            <person name="Kim S."/>
            <person name="Ryu S."/>
            <person name="Song J.Y."/>
            <person name="Lee S.K."/>
        </authorList>
    </citation>
    <scope>NUCLEOTIDE SEQUENCE [LARGE SCALE GENOMIC DNA]</scope>
    <source>
        <tissue evidence="2">Muscle</tissue>
    </source>
</reference>
<organism evidence="2 3">
    <name type="scientific">Liparis tanakae</name>
    <name type="common">Tanaka's snailfish</name>
    <dbReference type="NCBI Taxonomy" id="230148"/>
    <lineage>
        <taxon>Eukaryota</taxon>
        <taxon>Metazoa</taxon>
        <taxon>Chordata</taxon>
        <taxon>Craniata</taxon>
        <taxon>Vertebrata</taxon>
        <taxon>Euteleostomi</taxon>
        <taxon>Actinopterygii</taxon>
        <taxon>Neopterygii</taxon>
        <taxon>Teleostei</taxon>
        <taxon>Neoteleostei</taxon>
        <taxon>Acanthomorphata</taxon>
        <taxon>Eupercaria</taxon>
        <taxon>Perciformes</taxon>
        <taxon>Cottioidei</taxon>
        <taxon>Cottales</taxon>
        <taxon>Liparidae</taxon>
        <taxon>Liparis</taxon>
    </lineage>
</organism>
<sequence length="190" mass="20295">MRKALGQEGQGLLHAAVQSRTAALLQCVRVLQAPHQTAQQGPEQQARQAQLPGLLLGEVLLRHVEEAAHGERHGRHGRGQVGEDEGQGLDDSGCDSWKEAYRLFFWENNPTVSATSMFQSLGILAVTLSGAFCTPLGSSGVCQPFAMETRCTKRLLVDSVTVARTQVITAGTAGVVSGKEGKRKHVKKGG</sequence>
<protein>
    <submittedName>
        <fullName evidence="2">Uncharacterized protein</fullName>
    </submittedName>
</protein>
<gene>
    <name evidence="2" type="ORF">EYF80_057007</name>
</gene>
<evidence type="ECO:0000313" key="3">
    <source>
        <dbReference type="Proteomes" id="UP000314294"/>
    </source>
</evidence>
<dbReference type="AlphaFoldDB" id="A0A4Z2EW87"/>
<accession>A0A4Z2EW87</accession>
<keyword evidence="3" id="KW-1185">Reference proteome</keyword>
<comment type="caution">
    <text evidence="2">The sequence shown here is derived from an EMBL/GenBank/DDBJ whole genome shotgun (WGS) entry which is preliminary data.</text>
</comment>
<feature type="region of interest" description="Disordered" evidence="1">
    <location>
        <begin position="69"/>
        <end position="90"/>
    </location>
</feature>